<dbReference type="Proteomes" id="UP000311713">
    <property type="component" value="Unassembled WGS sequence"/>
</dbReference>
<evidence type="ECO:0000256" key="1">
    <source>
        <dbReference type="SAM" id="SignalP"/>
    </source>
</evidence>
<keyword evidence="1" id="KW-0732">Signal</keyword>
<reference evidence="2 3" key="1">
    <citation type="submission" date="2019-06" db="EMBL/GenBank/DDBJ databases">
        <title>Draft genome of Streptomyces sedi sp. JCM16909.</title>
        <authorList>
            <person name="Klykleung N."/>
            <person name="Tanasupawat S."/>
            <person name="Kudo T."/>
            <person name="Yuki M."/>
            <person name="Ohkuma M."/>
        </authorList>
    </citation>
    <scope>NUCLEOTIDE SEQUENCE [LARGE SCALE GENOMIC DNA]</scope>
    <source>
        <strain evidence="2 3">JCM 16909</strain>
    </source>
</reference>
<evidence type="ECO:0000313" key="2">
    <source>
        <dbReference type="EMBL" id="TNM33652.1"/>
    </source>
</evidence>
<keyword evidence="3" id="KW-1185">Reference proteome</keyword>
<sequence length="165" mass="17245">MGRIALTRKRSATAVAMLGCLASLLVATGGSAQAAPSHHGKDPLASGCNIGARTLSSARLLATDGQDYGYIEMRYSPSCQTQWIRVKSTISNCDGSQNDCLQEISVRRPSGADGGAASFTDYRRGPTAFGRMVYTPNTRACGTAAVDLGTRHAYPSGVPGREICG</sequence>
<dbReference type="InterPro" id="IPR021224">
    <property type="entry name" value="DUF2690"/>
</dbReference>
<dbReference type="AlphaFoldDB" id="A0A5C4VCX6"/>
<organism evidence="2 3">
    <name type="scientific">Streptomyces sedi</name>
    <dbReference type="NCBI Taxonomy" id="555059"/>
    <lineage>
        <taxon>Bacteria</taxon>
        <taxon>Bacillati</taxon>
        <taxon>Actinomycetota</taxon>
        <taxon>Actinomycetes</taxon>
        <taxon>Kitasatosporales</taxon>
        <taxon>Streptomycetaceae</taxon>
        <taxon>Streptomyces</taxon>
    </lineage>
</organism>
<dbReference type="RefSeq" id="WP_139640957.1">
    <property type="nucleotide sequence ID" value="NZ_BAAAZS010000073.1"/>
</dbReference>
<feature type="signal peptide" evidence="1">
    <location>
        <begin position="1"/>
        <end position="34"/>
    </location>
</feature>
<dbReference type="OrthoDB" id="4142094at2"/>
<accession>A0A5C4VCX6</accession>
<proteinExistence type="predicted"/>
<feature type="chain" id="PRO_5022857069" evidence="1">
    <location>
        <begin position="35"/>
        <end position="165"/>
    </location>
</feature>
<protein>
    <submittedName>
        <fullName evidence="2">DUF2690 domain-containing protein</fullName>
    </submittedName>
</protein>
<dbReference type="EMBL" id="VDGT01000002">
    <property type="protein sequence ID" value="TNM33652.1"/>
    <property type="molecule type" value="Genomic_DNA"/>
</dbReference>
<gene>
    <name evidence="2" type="ORF">FH715_04745</name>
</gene>
<evidence type="ECO:0000313" key="3">
    <source>
        <dbReference type="Proteomes" id="UP000311713"/>
    </source>
</evidence>
<comment type="caution">
    <text evidence="2">The sequence shown here is derived from an EMBL/GenBank/DDBJ whole genome shotgun (WGS) entry which is preliminary data.</text>
</comment>
<dbReference type="Pfam" id="PF10901">
    <property type="entry name" value="DUF2690"/>
    <property type="match status" value="1"/>
</dbReference>
<name>A0A5C4VCX6_9ACTN</name>